<evidence type="ECO:0008006" key="3">
    <source>
        <dbReference type="Google" id="ProtNLM"/>
    </source>
</evidence>
<sequence length="202" mass="24209">MENFQRIVFSKIANKALNKIKRKVYIKDEVLILKQQYKQEDINFLDNIDIKILNEKDLESLSQKKSQTLKGEMAQGNIIYGIIINDQIAHYSCVAFKSHAIREINKIFILPTEGIYIFNCYTFEKYRGKHLYYIMLKFLSREYKNLDKYIVVSRDNKISYHVIKKAGFFKIAEFKYKKIFNKEELLMIDVPKEIREHLIKFE</sequence>
<dbReference type="EMBL" id="CP009225">
    <property type="protein sequence ID" value="AKC63481.1"/>
    <property type="molecule type" value="Genomic_DNA"/>
</dbReference>
<dbReference type="KEGG" id="cld:CLSPO_c27610"/>
<dbReference type="InterPro" id="IPR016181">
    <property type="entry name" value="Acyl_CoA_acyltransferase"/>
</dbReference>
<accession>A0A7U4JQJ2</accession>
<dbReference type="AlphaFoldDB" id="A0A7U4JQJ2"/>
<evidence type="ECO:0000313" key="1">
    <source>
        <dbReference type="EMBL" id="AKC63481.1"/>
    </source>
</evidence>
<dbReference type="SUPFAM" id="SSF55729">
    <property type="entry name" value="Acyl-CoA N-acyltransferases (Nat)"/>
    <property type="match status" value="1"/>
</dbReference>
<reference evidence="1 2" key="1">
    <citation type="journal article" date="2015" name="PLoS ONE">
        <title>A universal mariner transposon system for forward genetic studies in the genus clostridium.</title>
        <authorList>
            <person name="Zhang Y."/>
            <person name="Grosse-Honebrink A."/>
            <person name="Minton N.P."/>
        </authorList>
    </citation>
    <scope>NUCLEOTIDE SEQUENCE [LARGE SCALE GENOMIC DNA]</scope>
    <source>
        <strain evidence="1 2">NCIMB 10696</strain>
    </source>
</reference>
<dbReference type="GeneID" id="92939403"/>
<dbReference type="Gene3D" id="3.40.630.30">
    <property type="match status" value="1"/>
</dbReference>
<name>A0A7U4JQJ2_CLOSG</name>
<dbReference type="Proteomes" id="UP000033052">
    <property type="component" value="Chromosome"/>
</dbReference>
<proteinExistence type="predicted"/>
<organism evidence="1 2">
    <name type="scientific">Clostridium sporogenes</name>
    <dbReference type="NCBI Taxonomy" id="1509"/>
    <lineage>
        <taxon>Bacteria</taxon>
        <taxon>Bacillati</taxon>
        <taxon>Bacillota</taxon>
        <taxon>Clostridia</taxon>
        <taxon>Eubacteriales</taxon>
        <taxon>Clostridiaceae</taxon>
        <taxon>Clostridium</taxon>
    </lineage>
</organism>
<gene>
    <name evidence="1" type="ORF">CLSPO_c27610</name>
</gene>
<evidence type="ECO:0000313" key="2">
    <source>
        <dbReference type="Proteomes" id="UP000033052"/>
    </source>
</evidence>
<protein>
    <recommendedName>
        <fullName evidence="3">N-acetyltransferase domain-containing protein</fullName>
    </recommendedName>
</protein>
<dbReference type="RefSeq" id="WP_033060640.1">
    <property type="nucleotide sequence ID" value="NZ_CP009225.1"/>
</dbReference>